<dbReference type="EMBL" id="WIXP02000012">
    <property type="protein sequence ID" value="KAF6201841.1"/>
    <property type="molecule type" value="Genomic_DNA"/>
</dbReference>
<comment type="caution">
    <text evidence="4">The sequence shown here is derived from an EMBL/GenBank/DDBJ whole genome shotgun (WGS) entry which is preliminary data.</text>
</comment>
<comment type="similarity">
    <text evidence="1">Belongs to the isocitrate and isopropylmalate dehydrogenases family.</text>
</comment>
<evidence type="ECO:0000256" key="2">
    <source>
        <dbReference type="ARBA" id="ARBA00022532"/>
    </source>
</evidence>
<proteinExistence type="inferred from homology"/>
<dbReference type="GO" id="GO:0005739">
    <property type="term" value="C:mitochondrion"/>
    <property type="evidence" value="ECO:0007669"/>
    <property type="project" value="TreeGrafter"/>
</dbReference>
<gene>
    <name evidence="4" type="ORF">GE061_004236</name>
</gene>
<dbReference type="PANTHER" id="PTHR11835">
    <property type="entry name" value="DECARBOXYLATING DEHYDROGENASES-ISOCITRATE, ISOPROPYLMALATE, TARTRATE"/>
    <property type="match status" value="1"/>
</dbReference>
<protein>
    <recommendedName>
        <fullName evidence="3">Isopropylmalate dehydrogenase-like domain-containing protein</fullName>
    </recommendedName>
</protein>
<dbReference type="Proteomes" id="UP000466442">
    <property type="component" value="Linkage Group LG12"/>
</dbReference>
<name>A0A6A4INW0_APOLU</name>
<evidence type="ECO:0000313" key="4">
    <source>
        <dbReference type="EMBL" id="KAF6201841.1"/>
    </source>
</evidence>
<keyword evidence="5" id="KW-1185">Reference proteome</keyword>
<reference evidence="4" key="1">
    <citation type="journal article" date="2021" name="Mol. Ecol. Resour.">
        <title>Apolygus lucorum genome provides insights into omnivorousness and mesophyll feeding.</title>
        <authorList>
            <person name="Liu Y."/>
            <person name="Liu H."/>
            <person name="Wang H."/>
            <person name="Huang T."/>
            <person name="Liu B."/>
            <person name="Yang B."/>
            <person name="Yin L."/>
            <person name="Li B."/>
            <person name="Zhang Y."/>
            <person name="Zhang S."/>
            <person name="Jiang F."/>
            <person name="Zhang X."/>
            <person name="Ren Y."/>
            <person name="Wang B."/>
            <person name="Wang S."/>
            <person name="Lu Y."/>
            <person name="Wu K."/>
            <person name="Fan W."/>
            <person name="Wang G."/>
        </authorList>
    </citation>
    <scope>NUCLEOTIDE SEQUENCE</scope>
    <source>
        <strain evidence="4">12Hb</strain>
    </source>
</reference>
<dbReference type="Gene3D" id="3.40.718.10">
    <property type="entry name" value="Isopropylmalate Dehydrogenase"/>
    <property type="match status" value="1"/>
</dbReference>
<dbReference type="InterPro" id="IPR024084">
    <property type="entry name" value="IsoPropMal-DH-like_dom"/>
</dbReference>
<evidence type="ECO:0000259" key="3">
    <source>
        <dbReference type="SMART" id="SM01329"/>
    </source>
</evidence>
<accession>A0A6A4INW0</accession>
<dbReference type="PANTHER" id="PTHR11835:SF60">
    <property type="entry name" value="ISOCITRATE DEHYDROGENASE [NAD] SUBUNIT, MITOCHONDRIAL"/>
    <property type="match status" value="1"/>
</dbReference>
<evidence type="ECO:0000256" key="1">
    <source>
        <dbReference type="ARBA" id="ARBA00007769"/>
    </source>
</evidence>
<dbReference type="SUPFAM" id="SSF53659">
    <property type="entry name" value="Isocitrate/Isopropylmalate dehydrogenase-like"/>
    <property type="match status" value="1"/>
</dbReference>
<keyword evidence="2" id="KW-0816">Tricarboxylic acid cycle</keyword>
<evidence type="ECO:0000313" key="5">
    <source>
        <dbReference type="Proteomes" id="UP000466442"/>
    </source>
</evidence>
<dbReference type="SMART" id="SM01329">
    <property type="entry name" value="Iso_dh"/>
    <property type="match status" value="1"/>
</dbReference>
<dbReference type="OrthoDB" id="419183at2759"/>
<dbReference type="AlphaFoldDB" id="A0A6A4INW0"/>
<feature type="domain" description="Isopropylmalate dehydrogenase-like" evidence="3">
    <location>
        <begin position="61"/>
        <end position="387"/>
    </location>
</feature>
<dbReference type="GO" id="GO:0006102">
    <property type="term" value="P:isocitrate metabolic process"/>
    <property type="evidence" value="ECO:0007669"/>
    <property type="project" value="TreeGrafter"/>
</dbReference>
<dbReference type="GO" id="GO:0006099">
    <property type="term" value="P:tricarboxylic acid cycle"/>
    <property type="evidence" value="ECO:0007669"/>
    <property type="project" value="UniProtKB-KW"/>
</dbReference>
<dbReference type="Pfam" id="PF00180">
    <property type="entry name" value="Iso_dh"/>
    <property type="match status" value="1"/>
</dbReference>
<sequence length="445" mass="49747">MILYQRTKVVLRGLKTTCFNYARPVKVPPAMSESHIPFFDPWFDSSPRGTQPRTKAGCKYTITIIPGVGIGREMIESALEVLECCGAPVIPEWIYDSESDNDVNFMQMSVNRNGVGIKGNIENRSTWQIVKEDTESRNFVFQEALDLYAHVTVLKSFPSLKKISKIHRDMDIVVIRSNTEGEFALLEHQVGPGIYEHLRVISAYNTRRVSEFAFRKAESEGRKKVTVLHQSNTMPLSEGAFVEEFLKVARKFPKIEHEVMSIHQAARQIYEDLKPLDVIVSNSVYCTQLTDFLIGMIGGPRLVGGGSFSHRFAVFQPPINSRSRGLVGKGEANPTAFLLCGAYALDHLGIKNMGQVIRDAIDCAFGCDVMTKDMGGKATTKEFVHQIVKHVQAVISQVSCKYDKPPKIHPKLPAEWAPEKSGLFLQPVKGKSQAKADDIKNCRKT</sequence>
<organism evidence="4 5">
    <name type="scientific">Apolygus lucorum</name>
    <name type="common">Small green plant bug</name>
    <name type="synonym">Lygocoris lucorum</name>
    <dbReference type="NCBI Taxonomy" id="248454"/>
    <lineage>
        <taxon>Eukaryota</taxon>
        <taxon>Metazoa</taxon>
        <taxon>Ecdysozoa</taxon>
        <taxon>Arthropoda</taxon>
        <taxon>Hexapoda</taxon>
        <taxon>Insecta</taxon>
        <taxon>Pterygota</taxon>
        <taxon>Neoptera</taxon>
        <taxon>Paraneoptera</taxon>
        <taxon>Hemiptera</taxon>
        <taxon>Heteroptera</taxon>
        <taxon>Panheteroptera</taxon>
        <taxon>Cimicomorpha</taxon>
        <taxon>Miridae</taxon>
        <taxon>Mirini</taxon>
        <taxon>Apolygus</taxon>
    </lineage>
</organism>